<evidence type="ECO:0000259" key="7">
    <source>
        <dbReference type="Pfam" id="PF00482"/>
    </source>
</evidence>
<dbReference type="RefSeq" id="WP_076822179.1">
    <property type="nucleotide sequence ID" value="NZ_MOMC01000101.1"/>
</dbReference>
<feature type="transmembrane region" description="Helical" evidence="6">
    <location>
        <begin position="98"/>
        <end position="118"/>
    </location>
</feature>
<evidence type="ECO:0000256" key="6">
    <source>
        <dbReference type="SAM" id="Phobius"/>
    </source>
</evidence>
<feature type="transmembrane region" description="Helical" evidence="6">
    <location>
        <begin position="156"/>
        <end position="176"/>
    </location>
</feature>
<dbReference type="AlphaFoldDB" id="A0A1V2I2C1"/>
<dbReference type="InterPro" id="IPR018076">
    <property type="entry name" value="T2SS_GspF_dom"/>
</dbReference>
<evidence type="ECO:0000256" key="4">
    <source>
        <dbReference type="ARBA" id="ARBA00022989"/>
    </source>
</evidence>
<comment type="subcellular location">
    <subcellularLocation>
        <location evidence="1">Cell membrane</location>
        <topology evidence="1">Multi-pass membrane protein</topology>
    </subcellularLocation>
</comment>
<feature type="transmembrane region" description="Helical" evidence="6">
    <location>
        <begin position="274"/>
        <end position="294"/>
    </location>
</feature>
<feature type="domain" description="Type II secretion system protein GspF" evidence="7">
    <location>
        <begin position="166"/>
        <end position="292"/>
    </location>
</feature>
<evidence type="ECO:0000256" key="2">
    <source>
        <dbReference type="ARBA" id="ARBA00022475"/>
    </source>
</evidence>
<gene>
    <name evidence="8" type="ORF">BL253_34875</name>
</gene>
<evidence type="ECO:0000256" key="1">
    <source>
        <dbReference type="ARBA" id="ARBA00004651"/>
    </source>
</evidence>
<organism evidence="8 9">
    <name type="scientific">Pseudofrankia asymbiotica</name>
    <dbReference type="NCBI Taxonomy" id="1834516"/>
    <lineage>
        <taxon>Bacteria</taxon>
        <taxon>Bacillati</taxon>
        <taxon>Actinomycetota</taxon>
        <taxon>Actinomycetes</taxon>
        <taxon>Frankiales</taxon>
        <taxon>Frankiaceae</taxon>
        <taxon>Pseudofrankia</taxon>
    </lineage>
</organism>
<feature type="transmembrane region" description="Helical" evidence="6">
    <location>
        <begin position="6"/>
        <end position="24"/>
    </location>
</feature>
<evidence type="ECO:0000256" key="3">
    <source>
        <dbReference type="ARBA" id="ARBA00022692"/>
    </source>
</evidence>
<proteinExistence type="predicted"/>
<dbReference type="Pfam" id="PF00482">
    <property type="entry name" value="T2SSF"/>
    <property type="match status" value="1"/>
</dbReference>
<keyword evidence="2" id="KW-1003">Cell membrane</keyword>
<evidence type="ECO:0000313" key="8">
    <source>
        <dbReference type="EMBL" id="ONH22665.1"/>
    </source>
</evidence>
<keyword evidence="4 6" id="KW-1133">Transmembrane helix</keyword>
<protein>
    <submittedName>
        <fullName evidence="8">Secretion system protein</fullName>
    </submittedName>
</protein>
<accession>A0A1V2I2C1</accession>
<keyword evidence="5 6" id="KW-0472">Membrane</keyword>
<keyword evidence="3 6" id="KW-0812">Transmembrane</keyword>
<dbReference type="OrthoDB" id="5243064at2"/>
<evidence type="ECO:0000256" key="5">
    <source>
        <dbReference type="ARBA" id="ARBA00023136"/>
    </source>
</evidence>
<dbReference type="PANTHER" id="PTHR35007">
    <property type="entry name" value="INTEGRAL MEMBRANE PROTEIN-RELATED"/>
    <property type="match status" value="1"/>
</dbReference>
<dbReference type="Proteomes" id="UP000188929">
    <property type="component" value="Unassembled WGS sequence"/>
</dbReference>
<dbReference type="STRING" id="1834516.BL253_34875"/>
<feature type="transmembrane region" description="Helical" evidence="6">
    <location>
        <begin position="124"/>
        <end position="144"/>
    </location>
</feature>
<keyword evidence="9" id="KW-1185">Reference proteome</keyword>
<evidence type="ECO:0000313" key="9">
    <source>
        <dbReference type="Proteomes" id="UP000188929"/>
    </source>
</evidence>
<reference evidence="9" key="1">
    <citation type="submission" date="2016-10" db="EMBL/GenBank/DDBJ databases">
        <title>Frankia sp. NRRL B-16386 Genome sequencing.</title>
        <authorList>
            <person name="Ghodhbane-Gtari F."/>
            <person name="Swanson E."/>
            <person name="Gueddou A."/>
            <person name="Hezbri K."/>
            <person name="Ktari K."/>
            <person name="Nouioui I."/>
            <person name="Morris K."/>
            <person name="Simpson S."/>
            <person name="Abebe-Akele F."/>
            <person name="Thomas K."/>
            <person name="Gtari M."/>
            <person name="Tisa L.S."/>
        </authorList>
    </citation>
    <scope>NUCLEOTIDE SEQUENCE [LARGE SCALE GENOMIC DNA]</scope>
    <source>
        <strain evidence="9">NRRL B-16386</strain>
    </source>
</reference>
<sequence>MSVLLMLLGVGAGVGLWALAVWLFPPRPSLEEVIARLDPAPASPAAPARVPAAQDGWAVRMGRPFVGLLRAAGLPTVALSRDLAALGRSPEAHLAEKATAAVAGLLFPSVVGLAFAAGGRPFPWAVPVAVALLLGVVGFLLPDLTVRAEADRQRRSFRYALSAYLSLIQVLLAGGAGVETALTDAAAIGNGWPFVAIRRALRTARETRISPWVGLGQLGAELQISELTELADAVALAGTEGARVRQSLDAKAAALRVRQAQDAEADANSATERMSIPGVLIAIGFILFVFYPALTQITRSL</sequence>
<dbReference type="PANTHER" id="PTHR35007:SF1">
    <property type="entry name" value="PILUS ASSEMBLY PROTEIN"/>
    <property type="match status" value="1"/>
</dbReference>
<comment type="caution">
    <text evidence="8">The sequence shown here is derived from an EMBL/GenBank/DDBJ whole genome shotgun (WGS) entry which is preliminary data.</text>
</comment>
<dbReference type="EMBL" id="MOMC01000101">
    <property type="protein sequence ID" value="ONH22665.1"/>
    <property type="molecule type" value="Genomic_DNA"/>
</dbReference>
<dbReference type="GO" id="GO:0005886">
    <property type="term" value="C:plasma membrane"/>
    <property type="evidence" value="ECO:0007669"/>
    <property type="project" value="UniProtKB-SubCell"/>
</dbReference>
<name>A0A1V2I2C1_9ACTN</name>